<dbReference type="PANTHER" id="PTHR37848">
    <property type="entry name" value="EXPRESSED PROTEIN"/>
    <property type="match status" value="1"/>
</dbReference>
<accession>A0A2K1QYR5</accession>
<feature type="region of interest" description="Disordered" evidence="1">
    <location>
        <begin position="30"/>
        <end position="72"/>
    </location>
</feature>
<dbReference type="PANTHER" id="PTHR37848:SF1">
    <property type="entry name" value="SUN DOMAIN-CONTAINING PROTEIN"/>
    <property type="match status" value="1"/>
</dbReference>
<feature type="compositionally biased region" description="Low complexity" evidence="1">
    <location>
        <begin position="58"/>
        <end position="70"/>
    </location>
</feature>
<evidence type="ECO:0000313" key="2">
    <source>
        <dbReference type="EMBL" id="PNS20043.1"/>
    </source>
</evidence>
<proteinExistence type="predicted"/>
<name>A0A2K1QYR5_9PEZI</name>
<evidence type="ECO:0000256" key="1">
    <source>
        <dbReference type="SAM" id="MobiDB-lite"/>
    </source>
</evidence>
<dbReference type="Proteomes" id="UP000243797">
    <property type="component" value="Unassembled WGS sequence"/>
</dbReference>
<dbReference type="EMBL" id="NKHZ01000026">
    <property type="protein sequence ID" value="PNS20043.1"/>
    <property type="molecule type" value="Genomic_DNA"/>
</dbReference>
<organism evidence="2 3">
    <name type="scientific">Sphaceloma murrayae</name>
    <dbReference type="NCBI Taxonomy" id="2082308"/>
    <lineage>
        <taxon>Eukaryota</taxon>
        <taxon>Fungi</taxon>
        <taxon>Dikarya</taxon>
        <taxon>Ascomycota</taxon>
        <taxon>Pezizomycotina</taxon>
        <taxon>Dothideomycetes</taxon>
        <taxon>Dothideomycetidae</taxon>
        <taxon>Myriangiales</taxon>
        <taxon>Elsinoaceae</taxon>
        <taxon>Sphaceloma</taxon>
    </lineage>
</organism>
<keyword evidence="3" id="KW-1185">Reference proteome</keyword>
<dbReference type="OrthoDB" id="203796at2759"/>
<reference evidence="2 3" key="1">
    <citation type="submission" date="2017-06" db="EMBL/GenBank/DDBJ databases">
        <title>Draft genome sequence of a variant of Elsinoe murrayae.</title>
        <authorList>
            <person name="Cheng Q."/>
        </authorList>
    </citation>
    <scope>NUCLEOTIDE SEQUENCE [LARGE SCALE GENOMIC DNA]</scope>
    <source>
        <strain evidence="2 3">CQ-2017a</strain>
    </source>
</reference>
<dbReference type="InParanoid" id="A0A2K1QYR5"/>
<evidence type="ECO:0000313" key="3">
    <source>
        <dbReference type="Proteomes" id="UP000243797"/>
    </source>
</evidence>
<gene>
    <name evidence="2" type="ORF">CAC42_1490</name>
</gene>
<protein>
    <submittedName>
        <fullName evidence="2">Uncharacterized protein</fullName>
    </submittedName>
</protein>
<dbReference type="AlphaFoldDB" id="A0A2K1QYR5"/>
<sequence length="369" mass="40424">MSPPSLNTHSKGDAVACILDSVLSTEEAEAAYASEFESDERPPPYDAASSVPARDSSAHQPSSSDRSSSSKVPEVWRAYQKLQSVPWTRYMPPAAQLSSDTSTVTIVNIPKDHTAGLVTRVILEQLALPPQQNVKIVGRHNTWEGNKAIDFDLTLNLTPYFISDDGTSTAKVSWQSGCEEGSGSAAGDAVQTEIESAMARSYSNKTIPQNIVIQRALTNWDKAYVATCIHGLLGTTRYKGAVEITYPTSQTKVVIQLPSQEAATEQRGLFSALVQSVTGNKVSYTIKADWQYSSHPVNTDEHGSRSTDPNRSFTSKSEAEWYADWEAVIRRAVVRKERTMLGLDAWMQNMTDPLRKAELPGSDWGANAY</sequence>
<comment type="caution">
    <text evidence="2">The sequence shown here is derived from an EMBL/GenBank/DDBJ whole genome shotgun (WGS) entry which is preliminary data.</text>
</comment>